<evidence type="ECO:0000313" key="2">
    <source>
        <dbReference type="Proteomes" id="UP001501523"/>
    </source>
</evidence>
<dbReference type="RefSeq" id="WP_343791083.1">
    <property type="nucleotide sequence ID" value="NZ_BAAAEU010000010.1"/>
</dbReference>
<dbReference type="Proteomes" id="UP001501523">
    <property type="component" value="Unassembled WGS sequence"/>
</dbReference>
<comment type="caution">
    <text evidence="1">The sequence shown here is derived from an EMBL/GenBank/DDBJ whole genome shotgun (WGS) entry which is preliminary data.</text>
</comment>
<sequence>MEPDDDLFHDAIPGAAVMPASFSVLTADVGAGSLLPPPKDQPGPQWQPAIAEWMCAFLGGTARSVADRAGSHLIRRY</sequence>
<proteinExistence type="predicted"/>
<protein>
    <submittedName>
        <fullName evidence="1">Uncharacterized protein</fullName>
    </submittedName>
</protein>
<keyword evidence="2" id="KW-1185">Reference proteome</keyword>
<reference evidence="1 2" key="1">
    <citation type="journal article" date="2019" name="Int. J. Syst. Evol. Microbiol.">
        <title>The Global Catalogue of Microorganisms (GCM) 10K type strain sequencing project: providing services to taxonomists for standard genome sequencing and annotation.</title>
        <authorList>
            <consortium name="The Broad Institute Genomics Platform"/>
            <consortium name="The Broad Institute Genome Sequencing Center for Infectious Disease"/>
            <person name="Wu L."/>
            <person name="Ma J."/>
        </authorList>
    </citation>
    <scope>NUCLEOTIDE SEQUENCE [LARGE SCALE GENOMIC DNA]</scope>
    <source>
        <strain evidence="1 2">JCM 15421</strain>
    </source>
</reference>
<evidence type="ECO:0000313" key="1">
    <source>
        <dbReference type="EMBL" id="GAA0716238.1"/>
    </source>
</evidence>
<name>A0ABN1IKI4_9GAMM</name>
<dbReference type="EMBL" id="BAAAEU010000010">
    <property type="protein sequence ID" value="GAA0716238.1"/>
    <property type="molecule type" value="Genomic_DNA"/>
</dbReference>
<gene>
    <name evidence="1" type="ORF">GCM10009105_22470</name>
</gene>
<accession>A0ABN1IKI4</accession>
<organism evidence="1 2">
    <name type="scientific">Dokdonella soli</name>
    <dbReference type="NCBI Taxonomy" id="529810"/>
    <lineage>
        <taxon>Bacteria</taxon>
        <taxon>Pseudomonadati</taxon>
        <taxon>Pseudomonadota</taxon>
        <taxon>Gammaproteobacteria</taxon>
        <taxon>Lysobacterales</taxon>
        <taxon>Rhodanobacteraceae</taxon>
        <taxon>Dokdonella</taxon>
    </lineage>
</organism>